<proteinExistence type="predicted"/>
<dbReference type="EMBL" id="FP236843">
    <property type="protein sequence ID" value="CAX60734.1"/>
    <property type="molecule type" value="Genomic_DNA"/>
</dbReference>
<dbReference type="RefSeq" id="WP_013203219.1">
    <property type="nucleotide sequence ID" value="NC_014306.1"/>
</dbReference>
<dbReference type="KEGG" id="ebi:EbC_32030"/>
<organism evidence="2">
    <name type="scientific">Erwinia billingiae (strain Eb661)</name>
    <dbReference type="NCBI Taxonomy" id="634500"/>
    <lineage>
        <taxon>Bacteria</taxon>
        <taxon>Pseudomonadati</taxon>
        <taxon>Pseudomonadota</taxon>
        <taxon>Gammaproteobacteria</taxon>
        <taxon>Enterobacterales</taxon>
        <taxon>Erwiniaceae</taxon>
        <taxon>Erwinia</taxon>
    </lineage>
</organism>
<dbReference type="eggNOG" id="ENOG5033D48">
    <property type="taxonomic scope" value="Bacteria"/>
</dbReference>
<dbReference type="AlphaFoldDB" id="D8MV77"/>
<accession>D8MV77</accession>
<name>D8MV77_ERWBE</name>
<dbReference type="STRING" id="634500.EbC_32030"/>
<evidence type="ECO:0000313" key="1">
    <source>
        <dbReference type="EMBL" id="CAX60734.1"/>
    </source>
</evidence>
<evidence type="ECO:0000313" key="2">
    <source>
        <dbReference type="Proteomes" id="UP000008793"/>
    </source>
</evidence>
<protein>
    <submittedName>
        <fullName evidence="1">Uncharacterized protein</fullName>
    </submittedName>
</protein>
<dbReference type="GeneID" id="90513169"/>
<sequence length="73" mass="8242">MDEADLAQEREEALIIAAMSARKPGLKSPNGMCIWCKEEPVVPNSAFCSADCGEDYFKHEREAKHRYSPPDRD</sequence>
<reference evidence="1 2" key="1">
    <citation type="journal article" date="2010" name="BMC Genomics">
        <title>Genome comparison of the epiphytic bacteria Erwinia billingiae and E. tasmaniensis with the pear pathogen E. pyrifoliae.</title>
        <authorList>
            <person name="Kube M."/>
            <person name="Migdoll A.M."/>
            <person name="Gehring I."/>
            <person name="Heitmann K."/>
            <person name="Mayer Y."/>
            <person name="Kuhl H."/>
            <person name="Knaust F."/>
            <person name="Geider K."/>
            <person name="Reinhardt R."/>
        </authorList>
    </citation>
    <scope>NUCLEOTIDE SEQUENCE [LARGE SCALE GENOMIC DNA]</scope>
    <source>
        <strain evidence="1 2">Eb661</strain>
    </source>
</reference>
<dbReference type="HOGENOM" id="CLU_186082_0_0_6"/>
<dbReference type="Proteomes" id="UP000008793">
    <property type="component" value="Chromosome"/>
</dbReference>
<keyword evidence="2" id="KW-1185">Reference proteome</keyword>
<gene>
    <name evidence="1" type="ordered locus">EbC_32030</name>
</gene>